<evidence type="ECO:0000313" key="3">
    <source>
        <dbReference type="Proteomes" id="UP000230233"/>
    </source>
</evidence>
<feature type="region of interest" description="Disordered" evidence="1">
    <location>
        <begin position="69"/>
        <end position="96"/>
    </location>
</feature>
<comment type="caution">
    <text evidence="2">The sequence shown here is derived from an EMBL/GenBank/DDBJ whole genome shotgun (WGS) entry which is preliminary data.</text>
</comment>
<sequence length="154" mass="17917">MAMSFSEDFDNCGVVLSFCHLTPTSSMLCSLAISRNHKHPRSRFERSHTTISDCSFFISTAIKAHQKASDDVRRLQQQQEENNENIQSLSDSLDRQRCPKQREISKKYIRKQKMTRTKIMKDVKETLKVEKRAIYVMEEAEAMWKFEAMCSGEA</sequence>
<evidence type="ECO:0000256" key="1">
    <source>
        <dbReference type="SAM" id="MobiDB-lite"/>
    </source>
</evidence>
<protein>
    <submittedName>
        <fullName evidence="2">Uncharacterized protein</fullName>
    </submittedName>
</protein>
<dbReference type="AlphaFoldDB" id="A0A2G5SH63"/>
<proteinExistence type="predicted"/>
<accession>A0A2G5SH63</accession>
<name>A0A2G5SH63_9PELO</name>
<reference evidence="3" key="1">
    <citation type="submission" date="2017-10" db="EMBL/GenBank/DDBJ databases">
        <title>Rapid genome shrinkage in a self-fertile nematode reveals novel sperm competition proteins.</title>
        <authorList>
            <person name="Yin D."/>
            <person name="Schwarz E.M."/>
            <person name="Thomas C.G."/>
            <person name="Felde R.L."/>
            <person name="Korf I.F."/>
            <person name="Cutter A.D."/>
            <person name="Schartner C.M."/>
            <person name="Ralston E.J."/>
            <person name="Meyer B.J."/>
            <person name="Haag E.S."/>
        </authorList>
    </citation>
    <scope>NUCLEOTIDE SEQUENCE [LARGE SCALE GENOMIC DNA]</scope>
    <source>
        <strain evidence="3">JU1422</strain>
    </source>
</reference>
<organism evidence="2 3">
    <name type="scientific">Caenorhabditis nigoni</name>
    <dbReference type="NCBI Taxonomy" id="1611254"/>
    <lineage>
        <taxon>Eukaryota</taxon>
        <taxon>Metazoa</taxon>
        <taxon>Ecdysozoa</taxon>
        <taxon>Nematoda</taxon>
        <taxon>Chromadorea</taxon>
        <taxon>Rhabditida</taxon>
        <taxon>Rhabditina</taxon>
        <taxon>Rhabditomorpha</taxon>
        <taxon>Rhabditoidea</taxon>
        <taxon>Rhabditidae</taxon>
        <taxon>Peloderinae</taxon>
        <taxon>Caenorhabditis</taxon>
    </lineage>
</organism>
<keyword evidence="3" id="KW-1185">Reference proteome</keyword>
<dbReference type="Proteomes" id="UP000230233">
    <property type="component" value="Unassembled WGS sequence"/>
</dbReference>
<evidence type="ECO:0000313" key="2">
    <source>
        <dbReference type="EMBL" id="PIC14414.1"/>
    </source>
</evidence>
<dbReference type="EMBL" id="PDUG01000007">
    <property type="protein sequence ID" value="PIC14414.1"/>
    <property type="molecule type" value="Genomic_DNA"/>
</dbReference>
<gene>
    <name evidence="2" type="ORF">B9Z55_026740</name>
</gene>